<gene>
    <name evidence="1" type="ORF">LX87_05207</name>
</gene>
<evidence type="ECO:0000313" key="2">
    <source>
        <dbReference type="Proteomes" id="UP000248790"/>
    </source>
</evidence>
<sequence>MQKLTSAQYWKNRMKAAKQRLPKEIGQQDVLMAVAELAPELDRLTNSNRWRNAWFMYAGDPQFTEVVEKIADRFLEEKDA</sequence>
<evidence type="ECO:0000313" key="1">
    <source>
        <dbReference type="EMBL" id="RAJ92239.1"/>
    </source>
</evidence>
<name>A0A327WKU3_LARAB</name>
<proteinExistence type="predicted"/>
<dbReference type="EMBL" id="QLMC01000008">
    <property type="protein sequence ID" value="RAJ92239.1"/>
    <property type="molecule type" value="Genomic_DNA"/>
</dbReference>
<dbReference type="OrthoDB" id="964853at2"/>
<accession>A0A327WKU3</accession>
<organism evidence="1 2">
    <name type="scientific">Larkinella arboricola</name>
    <dbReference type="NCBI Taxonomy" id="643671"/>
    <lineage>
        <taxon>Bacteria</taxon>
        <taxon>Pseudomonadati</taxon>
        <taxon>Bacteroidota</taxon>
        <taxon>Cytophagia</taxon>
        <taxon>Cytophagales</taxon>
        <taxon>Spirosomataceae</taxon>
        <taxon>Larkinella</taxon>
    </lineage>
</organism>
<comment type="caution">
    <text evidence="1">The sequence shown here is derived from an EMBL/GenBank/DDBJ whole genome shotgun (WGS) entry which is preliminary data.</text>
</comment>
<protein>
    <submittedName>
        <fullName evidence="1">Uncharacterized protein</fullName>
    </submittedName>
</protein>
<keyword evidence="2" id="KW-1185">Reference proteome</keyword>
<reference evidence="1 2" key="1">
    <citation type="submission" date="2018-06" db="EMBL/GenBank/DDBJ databases">
        <title>Genomic Encyclopedia of Archaeal and Bacterial Type Strains, Phase II (KMG-II): from individual species to whole genera.</title>
        <authorList>
            <person name="Goeker M."/>
        </authorList>
    </citation>
    <scope>NUCLEOTIDE SEQUENCE [LARGE SCALE GENOMIC DNA]</scope>
    <source>
        <strain evidence="1 2">DSM 21851</strain>
    </source>
</reference>
<dbReference type="RefSeq" id="WP_111631210.1">
    <property type="nucleotide sequence ID" value="NZ_QLMC01000008.1"/>
</dbReference>
<dbReference type="Proteomes" id="UP000248790">
    <property type="component" value="Unassembled WGS sequence"/>
</dbReference>
<dbReference type="AlphaFoldDB" id="A0A327WKU3"/>